<dbReference type="PANTHER" id="PTHR23011:SF28">
    <property type="entry name" value="CYCLIC NUCLEOTIDE-BINDING DOMAIN CONTAINING PROTEIN"/>
    <property type="match status" value="1"/>
</dbReference>
<organism evidence="5 6">
    <name type="scientific">Triparma laevis f. longispina</name>
    <dbReference type="NCBI Taxonomy" id="1714387"/>
    <lineage>
        <taxon>Eukaryota</taxon>
        <taxon>Sar</taxon>
        <taxon>Stramenopiles</taxon>
        <taxon>Ochrophyta</taxon>
        <taxon>Bolidophyceae</taxon>
        <taxon>Parmales</taxon>
        <taxon>Triparmaceae</taxon>
        <taxon>Triparma</taxon>
    </lineage>
</organism>
<gene>
    <name evidence="5" type="ORF">TrLO_g2058</name>
</gene>
<feature type="domain" description="Cyclic nucleotide-binding" evidence="4">
    <location>
        <begin position="363"/>
        <end position="474"/>
    </location>
</feature>
<feature type="region of interest" description="Disordered" evidence="3">
    <location>
        <begin position="1"/>
        <end position="20"/>
    </location>
</feature>
<feature type="coiled-coil region" evidence="2">
    <location>
        <begin position="731"/>
        <end position="764"/>
    </location>
</feature>
<reference evidence="6" key="1">
    <citation type="journal article" date="2023" name="Commun. Biol.">
        <title>Genome analysis of Parmales, the sister group of diatoms, reveals the evolutionary specialization of diatoms from phago-mixotrophs to photoautotrophs.</title>
        <authorList>
            <person name="Ban H."/>
            <person name="Sato S."/>
            <person name="Yoshikawa S."/>
            <person name="Yamada K."/>
            <person name="Nakamura Y."/>
            <person name="Ichinomiya M."/>
            <person name="Sato N."/>
            <person name="Blanc-Mathieu R."/>
            <person name="Endo H."/>
            <person name="Kuwata A."/>
            <person name="Ogata H."/>
        </authorList>
    </citation>
    <scope>NUCLEOTIDE SEQUENCE [LARGE SCALE GENOMIC DNA]</scope>
    <source>
        <strain evidence="6">NIES 3700</strain>
    </source>
</reference>
<dbReference type="EMBL" id="BRXW01000135">
    <property type="protein sequence ID" value="GMI09310.1"/>
    <property type="molecule type" value="Genomic_DNA"/>
</dbReference>
<dbReference type="InterPro" id="IPR000595">
    <property type="entry name" value="cNMP-bd_dom"/>
</dbReference>
<dbReference type="Pfam" id="PF13424">
    <property type="entry name" value="TPR_12"/>
    <property type="match status" value="1"/>
</dbReference>
<keyword evidence="6" id="KW-1185">Reference proteome</keyword>
<dbReference type="PANTHER" id="PTHR23011">
    <property type="entry name" value="CYCLIC NUCLEOTIDE-BINDING DOMAIN CONTAINING PROTEIN"/>
    <property type="match status" value="1"/>
</dbReference>
<dbReference type="CDD" id="cd00038">
    <property type="entry name" value="CAP_ED"/>
    <property type="match status" value="2"/>
</dbReference>
<evidence type="ECO:0000313" key="6">
    <source>
        <dbReference type="Proteomes" id="UP001165122"/>
    </source>
</evidence>
<feature type="compositionally biased region" description="Polar residues" evidence="3">
    <location>
        <begin position="45"/>
        <end position="56"/>
    </location>
</feature>
<dbReference type="SMART" id="SM00100">
    <property type="entry name" value="cNMP"/>
    <property type="match status" value="2"/>
</dbReference>
<dbReference type="InterPro" id="IPR019734">
    <property type="entry name" value="TPR_rpt"/>
</dbReference>
<dbReference type="Gene3D" id="1.25.40.10">
    <property type="entry name" value="Tetratricopeptide repeat domain"/>
    <property type="match status" value="1"/>
</dbReference>
<dbReference type="Pfam" id="PF00027">
    <property type="entry name" value="cNMP_binding"/>
    <property type="match status" value="2"/>
</dbReference>
<name>A0A9W7FBW2_9STRA</name>
<dbReference type="InterPro" id="IPR011990">
    <property type="entry name" value="TPR-like_helical_dom_sf"/>
</dbReference>
<dbReference type="OrthoDB" id="629492at2759"/>
<dbReference type="Gene3D" id="2.60.120.10">
    <property type="entry name" value="Jelly Rolls"/>
    <property type="match status" value="2"/>
</dbReference>
<feature type="compositionally biased region" description="Basic residues" evidence="3">
    <location>
        <begin position="57"/>
        <end position="68"/>
    </location>
</feature>
<dbReference type="Proteomes" id="UP001165122">
    <property type="component" value="Unassembled WGS sequence"/>
</dbReference>
<protein>
    <recommendedName>
        <fullName evidence="4">Cyclic nucleotide-binding domain-containing protein</fullName>
    </recommendedName>
</protein>
<accession>A0A9W7FBW2</accession>
<feature type="domain" description="Cyclic nucleotide-binding" evidence="4">
    <location>
        <begin position="614"/>
        <end position="669"/>
    </location>
</feature>
<feature type="compositionally biased region" description="Low complexity" evidence="3">
    <location>
        <begin position="1"/>
        <end position="16"/>
    </location>
</feature>
<dbReference type="SMART" id="SM00028">
    <property type="entry name" value="TPR"/>
    <property type="match status" value="3"/>
</dbReference>
<feature type="region of interest" description="Disordered" evidence="3">
    <location>
        <begin position="253"/>
        <end position="273"/>
    </location>
</feature>
<dbReference type="PROSITE" id="PS50042">
    <property type="entry name" value="CNMP_BINDING_3"/>
    <property type="match status" value="3"/>
</dbReference>
<keyword evidence="1" id="KW-0802">TPR repeat</keyword>
<evidence type="ECO:0000313" key="5">
    <source>
        <dbReference type="EMBL" id="GMI09310.1"/>
    </source>
</evidence>
<dbReference type="InterPro" id="IPR018490">
    <property type="entry name" value="cNMP-bd_dom_sf"/>
</dbReference>
<dbReference type="SUPFAM" id="SSF48452">
    <property type="entry name" value="TPR-like"/>
    <property type="match status" value="1"/>
</dbReference>
<evidence type="ECO:0000256" key="2">
    <source>
        <dbReference type="SAM" id="Coils"/>
    </source>
</evidence>
<proteinExistence type="predicted"/>
<evidence type="ECO:0000256" key="3">
    <source>
        <dbReference type="SAM" id="MobiDB-lite"/>
    </source>
</evidence>
<evidence type="ECO:0000259" key="4">
    <source>
        <dbReference type="PROSITE" id="PS50042"/>
    </source>
</evidence>
<keyword evidence="2" id="KW-0175">Coiled coil</keyword>
<feature type="domain" description="Cyclic nucleotide-binding" evidence="4">
    <location>
        <begin position="495"/>
        <end position="544"/>
    </location>
</feature>
<feature type="repeat" description="TPR" evidence="1">
    <location>
        <begin position="188"/>
        <end position="221"/>
    </location>
</feature>
<comment type="caution">
    <text evidence="5">The sequence shown here is derived from an EMBL/GenBank/DDBJ whole genome shotgun (WGS) entry which is preliminary data.</text>
</comment>
<sequence>MPTSTQRPSTTPSPSRNLVPVLKNLGSINKRSLSKTLSTAARLNSLRPNTTGTSPSIKRKPRRDKKKNKPLEIDYVGVTGSSHRHAANNILTSRAFEMNPSKESLLSARDDGEYRNYHRSYEDFIRMGGECTQMLRHNSVDNTKKTIQEGTLHFNRAMAYSVVGNLDKAIKDYSTSIEICQSHGVNCGRAYFNRGMVYHTLGDVDKALEDVNRAVKSDTSVIEYYEYRSQLLRLKNQYIESIVDVRKCRDLKEKKKGGRREKKNEGAAKSLRRMSSTANFDHGALLNSNSRGSIRERIAATGDDRMPRHSMLLAGGALNLTGSASAGQTLDTDGIRGILEKPGHERTTLEARKIANTIKEFKFFQMLADDMEALVHLCKKMTVHEIQKGEYLFRKGDLGDVFYVLYEGAIAITIFTPNVVKGAPDVEKLLKLLHKGDTFGETALKTAGGRRGANAKAETKSLLLIIQCEDFLSIEEEHEVFINEQKMKMVQRCPAFMEFSHSQLENIVSKMDVKRYDAQTVITSRGDVAPDLCLIRKGMVKVLKSTPLNLCEVGEKEKEDDESAKLSKVGVVDEIPGIWVIQRNWREVMEPKNSSMTTMDQVGRLLGAKRRGCIATETNSHDFTVGVLGSGEFFGELAVLEAAEASPVTVIAVTNVEIYCLSHNDVLSLKLHVNKPLKLCLEESMVMHNPPAHKVAHYFRSKIKWEAKKDRILGSCMSEKWVKLRQEVTNKKDIEAGKARLMAKKEALREAEEHLGENDRMTSRNLLENLTKKDKTLSKVMGGGKFRGKDPRAMFRQQNKHNFSNKKFGI</sequence>
<feature type="region of interest" description="Disordered" evidence="3">
    <location>
        <begin position="45"/>
        <end position="69"/>
    </location>
</feature>
<dbReference type="AlphaFoldDB" id="A0A9W7FBW2"/>
<dbReference type="InterPro" id="IPR014710">
    <property type="entry name" value="RmlC-like_jellyroll"/>
</dbReference>
<evidence type="ECO:0000256" key="1">
    <source>
        <dbReference type="PROSITE-ProRule" id="PRU00339"/>
    </source>
</evidence>
<dbReference type="SUPFAM" id="SSF51206">
    <property type="entry name" value="cAMP-binding domain-like"/>
    <property type="match status" value="2"/>
</dbReference>
<dbReference type="PROSITE" id="PS50005">
    <property type="entry name" value="TPR"/>
    <property type="match status" value="1"/>
</dbReference>